<feature type="compositionally biased region" description="Basic and acidic residues" evidence="1">
    <location>
        <begin position="450"/>
        <end position="463"/>
    </location>
</feature>
<feature type="compositionally biased region" description="Basic and acidic residues" evidence="1">
    <location>
        <begin position="264"/>
        <end position="274"/>
    </location>
</feature>
<name>A0A915MAY4_MELJA</name>
<feature type="compositionally biased region" description="Polar residues" evidence="1">
    <location>
        <begin position="474"/>
        <end position="488"/>
    </location>
</feature>
<dbReference type="AlphaFoldDB" id="A0A915MAY4"/>
<feature type="region of interest" description="Disordered" evidence="1">
    <location>
        <begin position="1"/>
        <end position="31"/>
    </location>
</feature>
<evidence type="ECO:0000256" key="1">
    <source>
        <dbReference type="SAM" id="MobiDB-lite"/>
    </source>
</evidence>
<reference evidence="3" key="1">
    <citation type="submission" date="2022-11" db="UniProtKB">
        <authorList>
            <consortium name="WormBaseParasite"/>
        </authorList>
    </citation>
    <scope>IDENTIFICATION</scope>
</reference>
<proteinExistence type="predicted"/>
<feature type="region of interest" description="Disordered" evidence="1">
    <location>
        <begin position="50"/>
        <end position="75"/>
    </location>
</feature>
<feature type="compositionally biased region" description="Acidic residues" evidence="1">
    <location>
        <begin position="295"/>
        <end position="304"/>
    </location>
</feature>
<dbReference type="Proteomes" id="UP000887561">
    <property type="component" value="Unplaced"/>
</dbReference>
<accession>A0A915MAY4</accession>
<feature type="region of interest" description="Disordered" evidence="1">
    <location>
        <begin position="440"/>
        <end position="488"/>
    </location>
</feature>
<feature type="region of interest" description="Disordered" evidence="1">
    <location>
        <begin position="333"/>
        <end position="381"/>
    </location>
</feature>
<feature type="compositionally biased region" description="Polar residues" evidence="1">
    <location>
        <begin position="333"/>
        <end position="358"/>
    </location>
</feature>
<evidence type="ECO:0000313" key="3">
    <source>
        <dbReference type="WBParaSite" id="scaffold33969_cov192.g21065"/>
    </source>
</evidence>
<evidence type="ECO:0000313" key="2">
    <source>
        <dbReference type="Proteomes" id="UP000887561"/>
    </source>
</evidence>
<protein>
    <submittedName>
        <fullName evidence="3">Uncharacterized protein</fullName>
    </submittedName>
</protein>
<keyword evidence="2" id="KW-1185">Reference proteome</keyword>
<organism evidence="2 3">
    <name type="scientific">Meloidogyne javanica</name>
    <name type="common">Root-knot nematode worm</name>
    <dbReference type="NCBI Taxonomy" id="6303"/>
    <lineage>
        <taxon>Eukaryota</taxon>
        <taxon>Metazoa</taxon>
        <taxon>Ecdysozoa</taxon>
        <taxon>Nematoda</taxon>
        <taxon>Chromadorea</taxon>
        <taxon>Rhabditida</taxon>
        <taxon>Tylenchina</taxon>
        <taxon>Tylenchomorpha</taxon>
        <taxon>Tylenchoidea</taxon>
        <taxon>Meloidogynidae</taxon>
        <taxon>Meloidogyninae</taxon>
        <taxon>Meloidogyne</taxon>
        <taxon>Meloidogyne incognita group</taxon>
    </lineage>
</organism>
<sequence>MYLPGSTASLPKKKTGQSSSSSTTLPLPPGAISPEQQFYYLRLMAKPGQRPPEPIKIKFPRWPNVEGSGQQPSSSRIVEEHLEDQAMAVVRTVGQAFELCNRLSQEQNKERQLLEEERAMDSAFAAADNLDIPGPSTSSSAPRQSIIYERSSPVKAVVDYSQMPPNVIPANVAAIINSGAARHSPYATLQIPAPATASLPSTSSDVAANTNLLINDLSSPTDAQRQLIRAQVEQAQQQAQVAACQQVQNLVNRLQLVENRMTEAFHEDNPPQKEGRRRQQQQRTTFVSGTTLDSAETDSDEDDSAIVPSMPGSSVLALGMPLLGMPLQQMAKNYSQQQHSGSPPYQQQKQQRKNSYSQPPGGGTTSTTNLRPITIPNDEFDPSELLHHKQHKKGPVSKGIFDKKMEFKRMSFNTNPNKKSSEDKSLISVPDKDCESICADTTLSDLLPPSERRNSRSSPDKKTVSPGSQRRRSSASLHSNTTSTFGKK</sequence>
<dbReference type="WBParaSite" id="scaffold33969_cov192.g21065">
    <property type="protein sequence ID" value="scaffold33969_cov192.g21065"/>
    <property type="gene ID" value="scaffold33969_cov192.g21065"/>
</dbReference>
<feature type="region of interest" description="Disordered" evidence="1">
    <location>
        <begin position="264"/>
        <end position="310"/>
    </location>
</feature>